<reference evidence="1" key="1">
    <citation type="submission" date="2021-09" db="EMBL/GenBank/DDBJ databases">
        <authorList>
            <consortium name="AG Swart"/>
            <person name="Singh M."/>
            <person name="Singh A."/>
            <person name="Seah K."/>
            <person name="Emmerich C."/>
        </authorList>
    </citation>
    <scope>NUCLEOTIDE SEQUENCE</scope>
    <source>
        <strain evidence="1">ATCC30299</strain>
    </source>
</reference>
<dbReference type="EMBL" id="CAJZBQ010000001">
    <property type="protein sequence ID" value="CAG9309827.1"/>
    <property type="molecule type" value="Genomic_DNA"/>
</dbReference>
<protein>
    <submittedName>
        <fullName evidence="1">Uncharacterized protein</fullName>
    </submittedName>
</protein>
<dbReference type="AlphaFoldDB" id="A0AAU9I6D0"/>
<comment type="caution">
    <text evidence="1">The sequence shown here is derived from an EMBL/GenBank/DDBJ whole genome shotgun (WGS) entry which is preliminary data.</text>
</comment>
<dbReference type="Proteomes" id="UP001162131">
    <property type="component" value="Unassembled WGS sequence"/>
</dbReference>
<gene>
    <name evidence="1" type="ORF">BSTOLATCC_MIC42</name>
</gene>
<evidence type="ECO:0000313" key="1">
    <source>
        <dbReference type="EMBL" id="CAG9309827.1"/>
    </source>
</evidence>
<organism evidence="1 2">
    <name type="scientific">Blepharisma stoltei</name>
    <dbReference type="NCBI Taxonomy" id="1481888"/>
    <lineage>
        <taxon>Eukaryota</taxon>
        <taxon>Sar</taxon>
        <taxon>Alveolata</taxon>
        <taxon>Ciliophora</taxon>
        <taxon>Postciliodesmatophora</taxon>
        <taxon>Heterotrichea</taxon>
        <taxon>Heterotrichida</taxon>
        <taxon>Blepharismidae</taxon>
        <taxon>Blepharisma</taxon>
    </lineage>
</organism>
<name>A0AAU9I6D0_9CILI</name>
<proteinExistence type="predicted"/>
<evidence type="ECO:0000313" key="2">
    <source>
        <dbReference type="Proteomes" id="UP001162131"/>
    </source>
</evidence>
<sequence length="106" mass="11653">MLCLCEDDVDLAFSRQLDVWDDATGELDDVDEGRNNRDGKYEDEAAGGGIIDAGTTVFALGRKYILYKKSILMDFDIQFGALLTLPSSEKVSVTAIEINLWSSAIL</sequence>
<keyword evidence="2" id="KW-1185">Reference proteome</keyword>
<accession>A0AAU9I6D0</accession>